<evidence type="ECO:0000256" key="3">
    <source>
        <dbReference type="SAM" id="SignalP"/>
    </source>
</evidence>
<dbReference type="InterPro" id="IPR006311">
    <property type="entry name" value="TAT_signal"/>
</dbReference>
<evidence type="ECO:0000313" key="4">
    <source>
        <dbReference type="EMBL" id="MBL0427456.1"/>
    </source>
</evidence>
<feature type="transmembrane region" description="Helical" evidence="2">
    <location>
        <begin position="60"/>
        <end position="88"/>
    </location>
</feature>
<accession>A0ABS1JUC5</accession>
<feature type="region of interest" description="Disordered" evidence="1">
    <location>
        <begin position="191"/>
        <end position="212"/>
    </location>
</feature>
<sequence length="333" mass="34651">MSIMRRALLAACIPLVLAGCAGAPTTRGMSPSVASAIVPVELHVGIKQPELYAEFEHSNMVAGAAACGAIPGLGILLAAACGGAMGAMDANINAERAKAADETVRPLKDAIVDVKLDQLFNESITNSLRAVPTLKFSGMKFTKTVDGKAYEEVFRASTSAAVMFVNVDYHVAKDFASVEVSARGTVYPRSVGARKAAGKSPELPEQGKGAPLHANERAYQVDIVYRGALPKPGTAGSNIDEWKSGNARLLRAALEDGAQQVSRLLAEDLQRAPDQERPVLGKVDAAAGVMGDLLARENGSELIRMPTGALLYKTTLAPAPAQASSAGGAAMLQ</sequence>
<protein>
    <recommendedName>
        <fullName evidence="6">Lipoprotein</fullName>
    </recommendedName>
</protein>
<keyword evidence="2" id="KW-0812">Transmembrane</keyword>
<dbReference type="PROSITE" id="PS51318">
    <property type="entry name" value="TAT"/>
    <property type="match status" value="1"/>
</dbReference>
<dbReference type="PROSITE" id="PS51257">
    <property type="entry name" value="PROKAR_LIPOPROTEIN"/>
    <property type="match status" value="1"/>
</dbReference>
<dbReference type="RefSeq" id="WP_201692090.1">
    <property type="nucleotide sequence ID" value="NZ_JAEQND010000012.1"/>
</dbReference>
<keyword evidence="3" id="KW-0732">Signal</keyword>
<feature type="signal peptide" evidence="3">
    <location>
        <begin position="1"/>
        <end position="23"/>
    </location>
</feature>
<keyword evidence="5" id="KW-1185">Reference proteome</keyword>
<organism evidence="4 5">
    <name type="scientific">Ramlibacter alkalitolerans</name>
    <dbReference type="NCBI Taxonomy" id="2039631"/>
    <lineage>
        <taxon>Bacteria</taxon>
        <taxon>Pseudomonadati</taxon>
        <taxon>Pseudomonadota</taxon>
        <taxon>Betaproteobacteria</taxon>
        <taxon>Burkholderiales</taxon>
        <taxon>Comamonadaceae</taxon>
        <taxon>Ramlibacter</taxon>
    </lineage>
</organism>
<proteinExistence type="predicted"/>
<comment type="caution">
    <text evidence="4">The sequence shown here is derived from an EMBL/GenBank/DDBJ whole genome shotgun (WGS) entry which is preliminary data.</text>
</comment>
<gene>
    <name evidence="4" type="ORF">JI746_20250</name>
</gene>
<evidence type="ECO:0000313" key="5">
    <source>
        <dbReference type="Proteomes" id="UP000622707"/>
    </source>
</evidence>
<dbReference type="Proteomes" id="UP000622707">
    <property type="component" value="Unassembled WGS sequence"/>
</dbReference>
<keyword evidence="2" id="KW-1133">Transmembrane helix</keyword>
<keyword evidence="2" id="KW-0472">Membrane</keyword>
<evidence type="ECO:0000256" key="2">
    <source>
        <dbReference type="SAM" id="Phobius"/>
    </source>
</evidence>
<name>A0ABS1JUC5_9BURK</name>
<evidence type="ECO:0008006" key="6">
    <source>
        <dbReference type="Google" id="ProtNLM"/>
    </source>
</evidence>
<reference evidence="4 5" key="1">
    <citation type="journal article" date="2017" name="Int. J. Syst. Evol. Microbiol.">
        <title>Ramlibacter alkalitolerans sp. nov., alkali-tolerant bacterium isolated from soil of ginseng.</title>
        <authorList>
            <person name="Lee D.H."/>
            <person name="Cha C.J."/>
        </authorList>
    </citation>
    <scope>NUCLEOTIDE SEQUENCE [LARGE SCALE GENOMIC DNA]</scope>
    <source>
        <strain evidence="4 5">KACC 19305</strain>
    </source>
</reference>
<dbReference type="EMBL" id="JAEQND010000012">
    <property type="protein sequence ID" value="MBL0427456.1"/>
    <property type="molecule type" value="Genomic_DNA"/>
</dbReference>
<evidence type="ECO:0000256" key="1">
    <source>
        <dbReference type="SAM" id="MobiDB-lite"/>
    </source>
</evidence>
<feature type="chain" id="PRO_5046658889" description="Lipoprotein" evidence="3">
    <location>
        <begin position="24"/>
        <end position="333"/>
    </location>
</feature>